<evidence type="ECO:0000313" key="2">
    <source>
        <dbReference type="EMBL" id="QQR92336.1"/>
    </source>
</evidence>
<accession>A0A7T9DJD7</accession>
<proteinExistence type="predicted"/>
<dbReference type="AlphaFoldDB" id="A0A7T9DJD7"/>
<feature type="transmembrane region" description="Helical" evidence="1">
    <location>
        <begin position="15"/>
        <end position="38"/>
    </location>
</feature>
<reference evidence="2" key="1">
    <citation type="submission" date="2020-11" db="EMBL/GenBank/DDBJ databases">
        <title>Connecting structure to function with the recovery of over 1000 high-quality activated sludge metagenome-assembled genomes encoding full-length rRNA genes using long-read sequencing.</title>
        <authorList>
            <person name="Singleton C.M."/>
            <person name="Petriglieri F."/>
            <person name="Kristensen J.M."/>
            <person name="Kirkegaard R.H."/>
            <person name="Michaelsen T.Y."/>
            <person name="Andersen M.H."/>
            <person name="Karst S.M."/>
            <person name="Dueholm M.S."/>
            <person name="Nielsen P.H."/>
            <person name="Albertsen M."/>
        </authorList>
    </citation>
    <scope>NUCLEOTIDE SEQUENCE</scope>
    <source>
        <strain evidence="2">Fred_18-Q3-R57-64_BAT3C.431</strain>
    </source>
</reference>
<protein>
    <submittedName>
        <fullName evidence="2">Uncharacterized protein</fullName>
    </submittedName>
</protein>
<keyword evidence="1" id="KW-1133">Transmembrane helix</keyword>
<keyword evidence="1" id="KW-0472">Membrane</keyword>
<dbReference type="Proteomes" id="UP000596004">
    <property type="component" value="Chromosome"/>
</dbReference>
<organism evidence="2">
    <name type="scientific">Candidatus Iainarchaeum sp</name>
    <dbReference type="NCBI Taxonomy" id="3101447"/>
    <lineage>
        <taxon>Archaea</taxon>
        <taxon>Candidatus Iainarchaeota</taxon>
        <taxon>Candidatus Iainarchaeia</taxon>
        <taxon>Candidatus Iainarchaeales</taxon>
        <taxon>Candidatus Iainarchaeaceae</taxon>
        <taxon>Candidatus Iainarchaeum</taxon>
    </lineage>
</organism>
<dbReference type="EMBL" id="CP064981">
    <property type="protein sequence ID" value="QQR92336.1"/>
    <property type="molecule type" value="Genomic_DNA"/>
</dbReference>
<evidence type="ECO:0000256" key="1">
    <source>
        <dbReference type="SAM" id="Phobius"/>
    </source>
</evidence>
<keyword evidence="1" id="KW-0812">Transmembrane</keyword>
<gene>
    <name evidence="2" type="ORF">IPJ89_04235</name>
</gene>
<name>A0A7T9DJD7_9ARCH</name>
<sequence length="209" mass="23833">MVALLQIISFAALDAWGIVGLIALLALLAFAATLLAIYNQERKIPSFERVWRTMVVRISHFPSSLSHRVRSAPHRAKHSLTTAKARFFHSLAKRLTFLLPPAGKKQRSSGWMKWIASHHIPLDESMLFPVKANAKAISLADALLLQPPLKRVHVDASHVELRFSSRGWHAFEVHAHHFRIWAVSRKKMIPKQFTAELHRYARGIYFVVK</sequence>